<feature type="chain" id="PRO_5040245910" evidence="1">
    <location>
        <begin position="19"/>
        <end position="152"/>
    </location>
</feature>
<comment type="caution">
    <text evidence="2">The sequence shown here is derived from an EMBL/GenBank/DDBJ whole genome shotgun (WGS) entry which is preliminary data.</text>
</comment>
<feature type="signal peptide" evidence="1">
    <location>
        <begin position="1"/>
        <end position="18"/>
    </location>
</feature>
<keyword evidence="1" id="KW-0732">Signal</keyword>
<evidence type="ECO:0000313" key="3">
    <source>
        <dbReference type="Proteomes" id="UP000758603"/>
    </source>
</evidence>
<evidence type="ECO:0000313" key="2">
    <source>
        <dbReference type="EMBL" id="KAH6653058.1"/>
    </source>
</evidence>
<dbReference type="Proteomes" id="UP000758603">
    <property type="component" value="Unassembled WGS sequence"/>
</dbReference>
<dbReference type="EMBL" id="JAGPXC010000005">
    <property type="protein sequence ID" value="KAH6653058.1"/>
    <property type="molecule type" value="Genomic_DNA"/>
</dbReference>
<dbReference type="RefSeq" id="XP_045957335.1">
    <property type="nucleotide sequence ID" value="XM_046107499.1"/>
</dbReference>
<accession>A0A9P8ZXH2</accession>
<keyword evidence="3" id="KW-1185">Reference proteome</keyword>
<reference evidence="2" key="1">
    <citation type="journal article" date="2021" name="Nat. Commun.">
        <title>Genetic determinants of endophytism in the Arabidopsis root mycobiome.</title>
        <authorList>
            <person name="Mesny F."/>
            <person name="Miyauchi S."/>
            <person name="Thiergart T."/>
            <person name="Pickel B."/>
            <person name="Atanasova L."/>
            <person name="Karlsson M."/>
            <person name="Huettel B."/>
            <person name="Barry K.W."/>
            <person name="Haridas S."/>
            <person name="Chen C."/>
            <person name="Bauer D."/>
            <person name="Andreopoulos W."/>
            <person name="Pangilinan J."/>
            <person name="LaButti K."/>
            <person name="Riley R."/>
            <person name="Lipzen A."/>
            <person name="Clum A."/>
            <person name="Drula E."/>
            <person name="Henrissat B."/>
            <person name="Kohler A."/>
            <person name="Grigoriev I.V."/>
            <person name="Martin F.M."/>
            <person name="Hacquard S."/>
        </authorList>
    </citation>
    <scope>NUCLEOTIDE SEQUENCE</scope>
    <source>
        <strain evidence="2">MPI-SDFR-AT-0073</strain>
    </source>
</reference>
<dbReference type="GeneID" id="70136390"/>
<organism evidence="2 3">
    <name type="scientific">Truncatella angustata</name>
    <dbReference type="NCBI Taxonomy" id="152316"/>
    <lineage>
        <taxon>Eukaryota</taxon>
        <taxon>Fungi</taxon>
        <taxon>Dikarya</taxon>
        <taxon>Ascomycota</taxon>
        <taxon>Pezizomycotina</taxon>
        <taxon>Sordariomycetes</taxon>
        <taxon>Xylariomycetidae</taxon>
        <taxon>Amphisphaeriales</taxon>
        <taxon>Sporocadaceae</taxon>
        <taxon>Truncatella</taxon>
    </lineage>
</organism>
<gene>
    <name evidence="2" type="ORF">BKA67DRAFT_659702</name>
</gene>
<name>A0A9P8ZXH2_9PEZI</name>
<protein>
    <submittedName>
        <fullName evidence="2">Uncharacterized protein</fullName>
    </submittedName>
</protein>
<dbReference type="AlphaFoldDB" id="A0A9P8ZXH2"/>
<evidence type="ECO:0000256" key="1">
    <source>
        <dbReference type="SAM" id="SignalP"/>
    </source>
</evidence>
<dbReference type="OrthoDB" id="4691160at2759"/>
<sequence>MQLTLLTTLASLATSTLAAPAALISRQGITNPRLAQFRVFSATGCFDLNQGFYTIDTDQSNVCYNLQQDAANVSPLGYVSIQLQAITANSTASNCKLLLYSDDACEKDRTEAPLNVCEDAPVTQDGDSNPNWNSYYYQCNTSQTTRTTYPIA</sequence>
<proteinExistence type="predicted"/>